<dbReference type="InterPro" id="IPR048661">
    <property type="entry name" value="CPL1-like"/>
</dbReference>
<dbReference type="AlphaFoldDB" id="A0A9P3LCP5"/>
<dbReference type="InterPro" id="IPR038955">
    <property type="entry name" value="PriA/CPL1_fungi"/>
</dbReference>
<dbReference type="PANTHER" id="PTHR35192:SF2">
    <property type="entry name" value="APPLE DOMAIN-CONTAINING PROTEIN"/>
    <property type="match status" value="1"/>
</dbReference>
<evidence type="ECO:0000259" key="1">
    <source>
        <dbReference type="Pfam" id="PF21671"/>
    </source>
</evidence>
<sequence length="292" mass="30698">MRFFTPGVFAAGVGFLSLASSSNARAAYKLRSRTTTDVCANIDADLSVDVFGIAITVGLIDVCLCLSAIPVFIKTNVVAIAGITLVGEAAVEANLEAMVNNAPDHQSCIYPDNCDPICSHGSPCGFQCKNGFVLSPDHKDCICPAPNKVCNGICGPFKSCPSSGPKKREDLERRVSCGAGQTACGVYGWQGFNSVDAWECIDTKTDLESCGGCMVPFGRTPAHGIDCTAIPGVMDVNCISGSCVVRRCQPGYVLSLDNTFCLEADRIAKLKAGDIPAALYGLEHVPLQKKSA</sequence>
<comment type="caution">
    <text evidence="2">The sequence shown here is derived from an EMBL/GenBank/DDBJ whole genome shotgun (WGS) entry which is preliminary data.</text>
</comment>
<keyword evidence="3" id="KW-1185">Reference proteome</keyword>
<evidence type="ECO:0000313" key="2">
    <source>
        <dbReference type="EMBL" id="GJE89458.1"/>
    </source>
</evidence>
<reference evidence="2 3" key="1">
    <citation type="submission" date="2021-08" db="EMBL/GenBank/DDBJ databases">
        <title>Draft Genome Sequence of Phanerochaete sordida strain YK-624.</title>
        <authorList>
            <person name="Mori T."/>
            <person name="Dohra H."/>
            <person name="Suzuki T."/>
            <person name="Kawagishi H."/>
            <person name="Hirai H."/>
        </authorList>
    </citation>
    <scope>NUCLEOTIDE SEQUENCE [LARGE SCALE GENOMIC DNA]</scope>
    <source>
        <strain evidence="2 3">YK-624</strain>
    </source>
</reference>
<dbReference type="PANTHER" id="PTHR35192">
    <property type="entry name" value="PROTEIN, PUTATIVE-RELATED"/>
    <property type="match status" value="1"/>
</dbReference>
<dbReference type="OrthoDB" id="439917at2759"/>
<evidence type="ECO:0000313" key="3">
    <source>
        <dbReference type="Proteomes" id="UP000703269"/>
    </source>
</evidence>
<protein>
    <recommendedName>
        <fullName evidence="1">Protein CPL1-like domain-containing protein</fullName>
    </recommendedName>
</protein>
<dbReference type="Proteomes" id="UP000703269">
    <property type="component" value="Unassembled WGS sequence"/>
</dbReference>
<organism evidence="2 3">
    <name type="scientific">Phanerochaete sordida</name>
    <dbReference type="NCBI Taxonomy" id="48140"/>
    <lineage>
        <taxon>Eukaryota</taxon>
        <taxon>Fungi</taxon>
        <taxon>Dikarya</taxon>
        <taxon>Basidiomycota</taxon>
        <taxon>Agaricomycotina</taxon>
        <taxon>Agaricomycetes</taxon>
        <taxon>Polyporales</taxon>
        <taxon>Phanerochaetaceae</taxon>
        <taxon>Phanerochaete</taxon>
    </lineage>
</organism>
<accession>A0A9P3LCP5</accession>
<dbReference type="Pfam" id="PF21671">
    <property type="entry name" value="CPL1-like"/>
    <property type="match status" value="1"/>
</dbReference>
<gene>
    <name evidence="2" type="ORF">PsYK624_055590</name>
</gene>
<feature type="domain" description="Protein CPL1-like" evidence="1">
    <location>
        <begin position="198"/>
        <end position="261"/>
    </location>
</feature>
<proteinExistence type="predicted"/>
<dbReference type="EMBL" id="BPQB01000013">
    <property type="protein sequence ID" value="GJE89458.1"/>
    <property type="molecule type" value="Genomic_DNA"/>
</dbReference>
<name>A0A9P3LCP5_9APHY</name>